<organism evidence="12 13">
    <name type="scientific">Virgibacillus siamensis</name>
    <dbReference type="NCBI Taxonomy" id="480071"/>
    <lineage>
        <taxon>Bacteria</taxon>
        <taxon>Bacillati</taxon>
        <taxon>Bacillota</taxon>
        <taxon>Bacilli</taxon>
        <taxon>Bacillales</taxon>
        <taxon>Bacillaceae</taxon>
        <taxon>Virgibacillus</taxon>
    </lineage>
</organism>
<keyword evidence="5 10" id="KW-0548">Nucleotidyltransferase</keyword>
<evidence type="ECO:0000259" key="11">
    <source>
        <dbReference type="Pfam" id="PF01467"/>
    </source>
</evidence>
<evidence type="ECO:0000256" key="4">
    <source>
        <dbReference type="ARBA" id="ARBA00022679"/>
    </source>
</evidence>
<proteinExistence type="inferred from homology"/>
<comment type="pathway">
    <text evidence="2 10">Cofactor biosynthesis; NAD(+) biosynthesis; deamido-NAD(+) from nicotinate D-ribonucleotide: step 1/1.</text>
</comment>
<dbReference type="NCBIfam" id="TIGR00125">
    <property type="entry name" value="cyt_tran_rel"/>
    <property type="match status" value="1"/>
</dbReference>
<keyword evidence="8 10" id="KW-0520">NAD</keyword>
<gene>
    <name evidence="10" type="primary">nadD</name>
    <name evidence="12" type="ORF">GCM10009001_18540</name>
</gene>
<evidence type="ECO:0000256" key="7">
    <source>
        <dbReference type="ARBA" id="ARBA00022840"/>
    </source>
</evidence>
<evidence type="ECO:0000256" key="3">
    <source>
        <dbReference type="ARBA" id="ARBA00022642"/>
    </source>
</evidence>
<dbReference type="NCBIfam" id="TIGR00482">
    <property type="entry name" value="nicotinate (nicotinamide) nucleotide adenylyltransferase"/>
    <property type="match status" value="1"/>
</dbReference>
<evidence type="ECO:0000256" key="8">
    <source>
        <dbReference type="ARBA" id="ARBA00023027"/>
    </source>
</evidence>
<dbReference type="EC" id="2.7.7.18" evidence="10"/>
<evidence type="ECO:0000256" key="1">
    <source>
        <dbReference type="ARBA" id="ARBA00002324"/>
    </source>
</evidence>
<dbReference type="InterPro" id="IPR004821">
    <property type="entry name" value="Cyt_trans-like"/>
</dbReference>
<evidence type="ECO:0000313" key="12">
    <source>
        <dbReference type="EMBL" id="GAA0601977.1"/>
    </source>
</evidence>
<evidence type="ECO:0000256" key="10">
    <source>
        <dbReference type="HAMAP-Rule" id="MF_00244"/>
    </source>
</evidence>
<evidence type="ECO:0000256" key="9">
    <source>
        <dbReference type="ARBA" id="ARBA00048721"/>
    </source>
</evidence>
<dbReference type="Proteomes" id="UP001500866">
    <property type="component" value="Unassembled WGS sequence"/>
</dbReference>
<dbReference type="RefSeq" id="WP_343812364.1">
    <property type="nucleotide sequence ID" value="NZ_BAAADS010000012.1"/>
</dbReference>
<comment type="catalytic activity">
    <reaction evidence="9 10">
        <text>nicotinate beta-D-ribonucleotide + ATP + H(+) = deamido-NAD(+) + diphosphate</text>
        <dbReference type="Rhea" id="RHEA:22860"/>
        <dbReference type="ChEBI" id="CHEBI:15378"/>
        <dbReference type="ChEBI" id="CHEBI:30616"/>
        <dbReference type="ChEBI" id="CHEBI:33019"/>
        <dbReference type="ChEBI" id="CHEBI:57502"/>
        <dbReference type="ChEBI" id="CHEBI:58437"/>
        <dbReference type="EC" id="2.7.7.18"/>
    </reaction>
</comment>
<comment type="caution">
    <text evidence="12">The sequence shown here is derived from an EMBL/GenBank/DDBJ whole genome shotgun (WGS) entry which is preliminary data.</text>
</comment>
<sequence>MKRIGILGGTFDPPHMGHLIIAEEVRKAMELDEIWLIPSFEPPHKDRAKTESTNRVEMVRLAIQGNSAFKICTIEVDRLGKSYTFDTMEALRSEFPEVSFYFIIGADMVEFLPHWENIDHLMDLVKFVGVQRNGYQLETDFPVEVVDVPMIEISSTMIRQRLSNHGSVKYLVPDIVESYIKENHLYEN</sequence>
<dbReference type="InterPro" id="IPR014729">
    <property type="entry name" value="Rossmann-like_a/b/a_fold"/>
</dbReference>
<dbReference type="CDD" id="cd02165">
    <property type="entry name" value="NMNAT"/>
    <property type="match status" value="1"/>
</dbReference>
<dbReference type="NCBIfam" id="NF000841">
    <property type="entry name" value="PRK00071.1-4"/>
    <property type="match status" value="1"/>
</dbReference>
<keyword evidence="13" id="KW-1185">Reference proteome</keyword>
<keyword evidence="3 10" id="KW-0662">Pyridine nucleotide biosynthesis</keyword>
<dbReference type="PANTHER" id="PTHR39321">
    <property type="entry name" value="NICOTINATE-NUCLEOTIDE ADENYLYLTRANSFERASE-RELATED"/>
    <property type="match status" value="1"/>
</dbReference>
<dbReference type="Gene3D" id="3.40.50.620">
    <property type="entry name" value="HUPs"/>
    <property type="match status" value="1"/>
</dbReference>
<keyword evidence="7 10" id="KW-0067">ATP-binding</keyword>
<dbReference type="HAMAP" id="MF_00244">
    <property type="entry name" value="NaMN_adenylyltr"/>
    <property type="match status" value="1"/>
</dbReference>
<comment type="function">
    <text evidence="1 10">Catalyzes the reversible adenylation of nicotinate mononucleotide (NaMN) to nicotinic acid adenine dinucleotide (NaAD).</text>
</comment>
<accession>A0ABN1G1E3</accession>
<protein>
    <recommendedName>
        <fullName evidence="10">Probable nicotinate-nucleotide adenylyltransferase</fullName>
        <ecNumber evidence="10">2.7.7.18</ecNumber>
    </recommendedName>
    <alternativeName>
        <fullName evidence="10">Deamido-NAD(+) diphosphorylase</fullName>
    </alternativeName>
    <alternativeName>
        <fullName evidence="10">Deamido-NAD(+) pyrophosphorylase</fullName>
    </alternativeName>
    <alternativeName>
        <fullName evidence="10">Nicotinate mononucleotide adenylyltransferase</fullName>
        <shortName evidence="10">NaMN adenylyltransferase</shortName>
    </alternativeName>
</protein>
<evidence type="ECO:0000256" key="2">
    <source>
        <dbReference type="ARBA" id="ARBA00005019"/>
    </source>
</evidence>
<reference evidence="12 13" key="1">
    <citation type="journal article" date="2019" name="Int. J. Syst. Evol. Microbiol.">
        <title>The Global Catalogue of Microorganisms (GCM) 10K type strain sequencing project: providing services to taxonomists for standard genome sequencing and annotation.</title>
        <authorList>
            <consortium name="The Broad Institute Genomics Platform"/>
            <consortium name="The Broad Institute Genome Sequencing Center for Infectious Disease"/>
            <person name="Wu L."/>
            <person name="Ma J."/>
        </authorList>
    </citation>
    <scope>NUCLEOTIDE SEQUENCE [LARGE SCALE GENOMIC DNA]</scope>
    <source>
        <strain evidence="12 13">JCM 15395</strain>
    </source>
</reference>
<evidence type="ECO:0000256" key="5">
    <source>
        <dbReference type="ARBA" id="ARBA00022695"/>
    </source>
</evidence>
<dbReference type="GO" id="GO:0016779">
    <property type="term" value="F:nucleotidyltransferase activity"/>
    <property type="evidence" value="ECO:0007669"/>
    <property type="project" value="UniProtKB-KW"/>
</dbReference>
<evidence type="ECO:0000313" key="13">
    <source>
        <dbReference type="Proteomes" id="UP001500866"/>
    </source>
</evidence>
<dbReference type="Pfam" id="PF01467">
    <property type="entry name" value="CTP_transf_like"/>
    <property type="match status" value="1"/>
</dbReference>
<evidence type="ECO:0000256" key="6">
    <source>
        <dbReference type="ARBA" id="ARBA00022741"/>
    </source>
</evidence>
<comment type="similarity">
    <text evidence="10">Belongs to the NadD family.</text>
</comment>
<keyword evidence="4 10" id="KW-0808">Transferase</keyword>
<dbReference type="SUPFAM" id="SSF52374">
    <property type="entry name" value="Nucleotidylyl transferase"/>
    <property type="match status" value="1"/>
</dbReference>
<dbReference type="PANTHER" id="PTHR39321:SF3">
    <property type="entry name" value="PHOSPHOPANTETHEINE ADENYLYLTRANSFERASE"/>
    <property type="match status" value="1"/>
</dbReference>
<dbReference type="NCBIfam" id="NF000840">
    <property type="entry name" value="PRK00071.1-3"/>
    <property type="match status" value="1"/>
</dbReference>
<feature type="domain" description="Cytidyltransferase-like" evidence="11">
    <location>
        <begin position="6"/>
        <end position="161"/>
    </location>
</feature>
<dbReference type="EMBL" id="BAAADS010000012">
    <property type="protein sequence ID" value="GAA0601977.1"/>
    <property type="molecule type" value="Genomic_DNA"/>
</dbReference>
<name>A0ABN1G1E3_9BACI</name>
<keyword evidence="6 10" id="KW-0547">Nucleotide-binding</keyword>
<dbReference type="InterPro" id="IPR005248">
    <property type="entry name" value="NadD/NMNAT"/>
</dbReference>